<keyword evidence="4" id="KW-1185">Reference proteome</keyword>
<feature type="domain" description="Transglutaminase-like" evidence="2">
    <location>
        <begin position="88"/>
        <end position="164"/>
    </location>
</feature>
<evidence type="ECO:0000259" key="2">
    <source>
        <dbReference type="SMART" id="SM00460"/>
    </source>
</evidence>
<dbReference type="Pfam" id="PF14403">
    <property type="entry name" value="CP_ATPgrasp_2"/>
    <property type="match status" value="1"/>
</dbReference>
<dbReference type="InterPro" id="IPR007296">
    <property type="entry name" value="DUF403"/>
</dbReference>
<protein>
    <recommendedName>
        <fullName evidence="2">Transglutaminase-like domain-containing protein</fullName>
    </recommendedName>
</protein>
<dbReference type="Gene3D" id="3.10.620.30">
    <property type="match status" value="2"/>
</dbReference>
<name>A0AA36NHH9_9DINO</name>
<feature type="compositionally biased region" description="Pro residues" evidence="1">
    <location>
        <begin position="475"/>
        <end position="487"/>
    </location>
</feature>
<dbReference type="InterPro" id="IPR002931">
    <property type="entry name" value="Transglutaminase-like"/>
</dbReference>
<dbReference type="SUPFAM" id="SSF56059">
    <property type="entry name" value="Glutathione synthetase ATP-binding domain-like"/>
    <property type="match status" value="1"/>
</dbReference>
<organism evidence="3 4">
    <name type="scientific">Effrenium voratum</name>
    <dbReference type="NCBI Taxonomy" id="2562239"/>
    <lineage>
        <taxon>Eukaryota</taxon>
        <taxon>Sar</taxon>
        <taxon>Alveolata</taxon>
        <taxon>Dinophyceae</taxon>
        <taxon>Suessiales</taxon>
        <taxon>Symbiodiniaceae</taxon>
        <taxon>Effrenium</taxon>
    </lineage>
</organism>
<dbReference type="SUPFAM" id="SSF54001">
    <property type="entry name" value="Cysteine proteinases"/>
    <property type="match status" value="2"/>
</dbReference>
<feature type="region of interest" description="Disordered" evidence="1">
    <location>
        <begin position="471"/>
        <end position="515"/>
    </location>
</feature>
<accession>A0AA36NHH9</accession>
<dbReference type="PANTHER" id="PTHR34595:SF2">
    <property type="entry name" value="BLR2978 PROTEIN"/>
    <property type="match status" value="1"/>
</dbReference>
<dbReference type="Proteomes" id="UP001178507">
    <property type="component" value="Unassembled WGS sequence"/>
</dbReference>
<sequence>MTVYNPFDFFVEESAEEWPFEYPEDLRDDLQIYRKTEQPGPRLEQFLASVPRDRLRTIDFIVALNARVSNEIGYVIRMEPGVQTPEETFERGTGSCRDSSWLLVQAMRHLGFAARFVSGYLIQLKPDLEALDGPSGTDHDFTDLHAWVEVYLPGAGWIGLDPTSGLLTGESHIPLAATPHYSNAAPIVGVASAAEVDFSFDMQVSRIAEHPRITKPFSEESWSALNRLGTNVDRVLEQEDVRLTMGGEPTFVSIDDFEADEWNTDAVGPTKRGLADILIRRLRDRFAPGGFLHYGQGKWYPGETLPRWTFSLYWRRDKKPIWRDPGLIAEEGEDTGIDADKAQTFMQRVASRLDLETDCVVPAYEDPAVWLVKEANLPANVTPDNSELEDAEARHRIARVFDRGLATPAGYVLPIQRWQSKADGGRWRSENWKLRRKALFLIPGDSPVGYRLPLESLPHVPPASYPYTNILDPTVPRPPLPEFPAGPRPERPQGIARFTANDPSQVRQEQELPEDDLDDDAVRTALSVEPRDGRLCVFMPPVEQLEDYLELISVAEAAAEELGLPVHIEGYPPPTDPRMNVIRVAPDPGVIEVNIHPATSWQECVSITEGVYEEARQCRLGADKFMIDGKHTGTGGGNHVVVGGATPLDSPFLRRPDLLRSLILHWQRHPSLSYLFSGLFIGPTSQAPRVDEARHDGLYELEVALSQVHRPDEGPAPFPWLLDRLLRNILVDVTGNTHRAEICIDKLYSPDGPTGRLGLVEFRGFEMPPDPRMSLAQQLLLRALIARLWSRMSTWNSVRHSNRGMCLAKPVRSAELCVRPVWRPFLDHLSSMSPEDISDRFARGNQYLNDAGVYFRQYGQNEALEREWPLSHIPVIISESDWQIIAEGLVQRAELLEKVVGDLYGDNRLVSEGYLPASLIAESTEWQRPLVGITPPSDNFLHFLAFEIGRGPDGTWWVLSDRAQAPSGAGFALENRVATGRVFNEFFARANVHRLAGFFRRFRDHLLDLRGEQDSRVSILTPGPLNDTYFEHAYIARYLGFMLLEGEDLTVENGHLMVRTVAGLKPVSVLWRRLDSAWTDPVELNEESHLGTPGMVQAVREGNVTMINALGTGILETRALLAFLPRICQHLQGEGLKLPNVATWWCGEETTRSYVKEHAETMMFSPARSTALPFTSSQTDFIGKDSDKFRKGILENWIDSEKGNLVAQEAVTLSTTPAYDEGLLVPRPMSLRVFLARTHKGWEVMSGGFARIGKGESASAIAMQTGGSAADVWIVGERKPYRETLLHQTESPFFKSQPGSLPSRAADNLFWLGRYVERAEGAVRLLRAYHARLMETADPDAPLVAKTADYLDKIGVPPENPVPEGLCEMLQSAVNSAGKVRDRFSVDGWLALNDLAQTANGARRVMNENADIPRAMSLLLRKITGFSGLVHENMYRFTGWRFLSIGRALERANRMTDLLSVFTGPNAPEGALEMLLEVGDSAMSMSRRYAVSLSHATVLDLLAMDPKNPRSVMYQLTDMKEHISVLPGATDRGYLSDLARAILQVHTNLAVATPETLTPEALEEIKDQIAFLSVEVTDAYIRPANSGRHALRLVPATIPGEQHLESSSIRLSPGPSERRDRIDFFGNAVTDVAYRRPHSELVFSLAARINRTATPEEFDISPPLKSLGRELRAIQSLKPDEPVHFLTASPRLPLAPAFAVYARQHAAPDMSAISAVETIGRALHADMDFDADATTVDTPALEAFERRHGVCQDFSHIMIACLRSIGIPAGYVSGFLRTIPPEGKPRLEGADAMHAWIRAWCGIDVGWIEYDPTNALRVGQDHIVVARGRDYGDTAPVKGVLRTSGTQTTDHKVDVIPR</sequence>
<evidence type="ECO:0000256" key="1">
    <source>
        <dbReference type="SAM" id="MobiDB-lite"/>
    </source>
</evidence>
<dbReference type="InterPro" id="IPR051680">
    <property type="entry name" value="ATP-dep_Glu-Cys_Ligase-2"/>
</dbReference>
<dbReference type="Pfam" id="PF04168">
    <property type="entry name" value="Alpha-E"/>
    <property type="match status" value="1"/>
</dbReference>
<reference evidence="3" key="1">
    <citation type="submission" date="2023-08" db="EMBL/GenBank/DDBJ databases">
        <authorList>
            <person name="Chen Y."/>
            <person name="Shah S."/>
            <person name="Dougan E. K."/>
            <person name="Thang M."/>
            <person name="Chan C."/>
        </authorList>
    </citation>
    <scope>NUCLEOTIDE SEQUENCE</scope>
</reference>
<dbReference type="PANTHER" id="PTHR34595">
    <property type="entry name" value="BLR5612 PROTEIN"/>
    <property type="match status" value="1"/>
</dbReference>
<dbReference type="InterPro" id="IPR025841">
    <property type="entry name" value="CP_ATPgrasp_2"/>
</dbReference>
<evidence type="ECO:0000313" key="3">
    <source>
        <dbReference type="EMBL" id="CAJ1403806.1"/>
    </source>
</evidence>
<evidence type="ECO:0000313" key="4">
    <source>
        <dbReference type="Proteomes" id="UP001178507"/>
    </source>
</evidence>
<dbReference type="Pfam" id="PF01841">
    <property type="entry name" value="Transglut_core"/>
    <property type="match status" value="2"/>
</dbReference>
<gene>
    <name evidence="3" type="ORF">EVOR1521_LOCUS26392</name>
</gene>
<dbReference type="InterPro" id="IPR038765">
    <property type="entry name" value="Papain-like_cys_pep_sf"/>
</dbReference>
<dbReference type="Pfam" id="PF09899">
    <property type="entry name" value="DUF2126"/>
    <property type="match status" value="1"/>
</dbReference>
<dbReference type="SMART" id="SM00460">
    <property type="entry name" value="TGc"/>
    <property type="match status" value="2"/>
</dbReference>
<dbReference type="Gene3D" id="3.40.50.11290">
    <property type="match status" value="1"/>
</dbReference>
<comment type="caution">
    <text evidence="3">The sequence shown here is derived from an EMBL/GenBank/DDBJ whole genome shotgun (WGS) entry which is preliminary data.</text>
</comment>
<dbReference type="InterPro" id="IPR018667">
    <property type="entry name" value="DUF2126"/>
</dbReference>
<dbReference type="EMBL" id="CAUJNA010003510">
    <property type="protein sequence ID" value="CAJ1403806.1"/>
    <property type="molecule type" value="Genomic_DNA"/>
</dbReference>
<feature type="domain" description="Transglutaminase-like" evidence="2">
    <location>
        <begin position="1743"/>
        <end position="1814"/>
    </location>
</feature>
<proteinExistence type="predicted"/>